<dbReference type="Proteomes" id="UP000030671">
    <property type="component" value="Unassembled WGS sequence"/>
</dbReference>
<dbReference type="KEGG" id="hir:HETIRDRAFT_148361"/>
<dbReference type="Pfam" id="PF20152">
    <property type="entry name" value="DUF6534"/>
    <property type="match status" value="1"/>
</dbReference>
<organism evidence="3 4">
    <name type="scientific">Heterobasidion irregulare (strain TC 32-1)</name>
    <dbReference type="NCBI Taxonomy" id="747525"/>
    <lineage>
        <taxon>Eukaryota</taxon>
        <taxon>Fungi</taxon>
        <taxon>Dikarya</taxon>
        <taxon>Basidiomycota</taxon>
        <taxon>Agaricomycotina</taxon>
        <taxon>Agaricomycetes</taxon>
        <taxon>Russulales</taxon>
        <taxon>Bondarzewiaceae</taxon>
        <taxon>Heterobasidion</taxon>
        <taxon>Heterobasidion annosum species complex</taxon>
    </lineage>
</organism>
<protein>
    <recommendedName>
        <fullName evidence="2">DUF6534 domain-containing protein</fullName>
    </recommendedName>
</protein>
<dbReference type="AlphaFoldDB" id="W4JRU6"/>
<accession>W4JRU6</accession>
<evidence type="ECO:0000256" key="1">
    <source>
        <dbReference type="SAM" id="Phobius"/>
    </source>
</evidence>
<proteinExistence type="predicted"/>
<dbReference type="PANTHER" id="PTHR40465:SF1">
    <property type="entry name" value="DUF6534 DOMAIN-CONTAINING PROTEIN"/>
    <property type="match status" value="1"/>
</dbReference>
<keyword evidence="4" id="KW-1185">Reference proteome</keyword>
<feature type="domain" description="DUF6534" evidence="2">
    <location>
        <begin position="181"/>
        <end position="267"/>
    </location>
</feature>
<dbReference type="HOGENOM" id="CLU_046025_5_4_1"/>
<feature type="transmembrane region" description="Helical" evidence="1">
    <location>
        <begin position="93"/>
        <end position="117"/>
    </location>
</feature>
<evidence type="ECO:0000313" key="3">
    <source>
        <dbReference type="EMBL" id="ETW76194.1"/>
    </source>
</evidence>
<feature type="transmembrane region" description="Helical" evidence="1">
    <location>
        <begin position="12"/>
        <end position="31"/>
    </location>
</feature>
<dbReference type="OrthoDB" id="2797442at2759"/>
<dbReference type="InterPro" id="IPR045339">
    <property type="entry name" value="DUF6534"/>
</dbReference>
<dbReference type="EMBL" id="KI925465">
    <property type="protein sequence ID" value="ETW76194.1"/>
    <property type="molecule type" value="Genomic_DNA"/>
</dbReference>
<dbReference type="GeneID" id="20667264"/>
<keyword evidence="1" id="KW-1133">Transmembrane helix</keyword>
<reference evidence="3 4" key="1">
    <citation type="journal article" date="2012" name="New Phytol.">
        <title>Insight into trade-off between wood decay and parasitism from the genome of a fungal forest pathogen.</title>
        <authorList>
            <person name="Olson A."/>
            <person name="Aerts A."/>
            <person name="Asiegbu F."/>
            <person name="Belbahri L."/>
            <person name="Bouzid O."/>
            <person name="Broberg A."/>
            <person name="Canback B."/>
            <person name="Coutinho P.M."/>
            <person name="Cullen D."/>
            <person name="Dalman K."/>
            <person name="Deflorio G."/>
            <person name="van Diepen L.T."/>
            <person name="Dunand C."/>
            <person name="Duplessis S."/>
            <person name="Durling M."/>
            <person name="Gonthier P."/>
            <person name="Grimwood J."/>
            <person name="Fossdal C.G."/>
            <person name="Hansson D."/>
            <person name="Henrissat B."/>
            <person name="Hietala A."/>
            <person name="Himmelstrand K."/>
            <person name="Hoffmeister D."/>
            <person name="Hogberg N."/>
            <person name="James T.Y."/>
            <person name="Karlsson M."/>
            <person name="Kohler A."/>
            <person name="Kues U."/>
            <person name="Lee Y.H."/>
            <person name="Lin Y.C."/>
            <person name="Lind M."/>
            <person name="Lindquist E."/>
            <person name="Lombard V."/>
            <person name="Lucas S."/>
            <person name="Lunden K."/>
            <person name="Morin E."/>
            <person name="Murat C."/>
            <person name="Park J."/>
            <person name="Raffaello T."/>
            <person name="Rouze P."/>
            <person name="Salamov A."/>
            <person name="Schmutz J."/>
            <person name="Solheim H."/>
            <person name="Stahlberg J."/>
            <person name="Velez H."/>
            <person name="de Vries R.P."/>
            <person name="Wiebenga A."/>
            <person name="Woodward S."/>
            <person name="Yakovlev I."/>
            <person name="Garbelotto M."/>
            <person name="Martin F."/>
            <person name="Grigoriev I.V."/>
            <person name="Stenlid J."/>
        </authorList>
    </citation>
    <scope>NUCLEOTIDE SEQUENCE [LARGE SCALE GENOMIC DNA]</scope>
    <source>
        <strain evidence="3 4">TC 32-1</strain>
    </source>
</reference>
<keyword evidence="1" id="KW-0812">Transmembrane</keyword>
<feature type="transmembrane region" description="Helical" evidence="1">
    <location>
        <begin position="174"/>
        <end position="196"/>
    </location>
</feature>
<feature type="transmembrane region" description="Helical" evidence="1">
    <location>
        <begin position="138"/>
        <end position="162"/>
    </location>
</feature>
<evidence type="ECO:0000259" key="2">
    <source>
        <dbReference type="Pfam" id="PF20152"/>
    </source>
</evidence>
<dbReference type="InParanoid" id="W4JRU6"/>
<dbReference type="STRING" id="747525.W4JRU6"/>
<evidence type="ECO:0000313" key="4">
    <source>
        <dbReference type="Proteomes" id="UP000030671"/>
    </source>
</evidence>
<name>W4JRU6_HETIT</name>
<dbReference type="RefSeq" id="XP_009552403.1">
    <property type="nucleotide sequence ID" value="XM_009554108.1"/>
</dbReference>
<feature type="transmembrane region" description="Helical" evidence="1">
    <location>
        <begin position="52"/>
        <end position="73"/>
    </location>
</feature>
<feature type="transmembrane region" description="Helical" evidence="1">
    <location>
        <begin position="217"/>
        <end position="236"/>
    </location>
</feature>
<dbReference type="PANTHER" id="PTHR40465">
    <property type="entry name" value="CHROMOSOME 1, WHOLE GENOME SHOTGUN SEQUENCE"/>
    <property type="match status" value="1"/>
</dbReference>
<keyword evidence="1" id="KW-0472">Membrane</keyword>
<sequence>MAATNDGSGMGATYGSLLIGTILSGIFYGITSLQSIHYFNGYADRDQWKMKTLVSVLLLIDTIVMVLHFHAAYHYFVVAFGDASALEGQIMTWSFQLESVFTGVVTFLCQMFFVIRIRKLHRGLYPDSTFAPWLFSSLTLLAVVAFVTSLVLSIILFLNPLWLTLETERLQELMIANIVFATVLDVFITIALCVILERHRSGFKSTDSLINGLMRFMITRGIITTVIQGATLVTYLALPSTFIWLIFHLSTSKIYANAVLTTLTSRTPPRVVNNKDTEIPGDTWNERDPNACVTSTTISFQAQPDMLSCTTVALEDSRIRA</sequence>
<gene>
    <name evidence="3" type="ORF">HETIRDRAFT_148361</name>
</gene>